<keyword evidence="6" id="KW-0812">Transmembrane</keyword>
<evidence type="ECO:0000256" key="9">
    <source>
        <dbReference type="ARBA" id="ARBA00023065"/>
    </source>
</evidence>
<evidence type="ECO:0000256" key="12">
    <source>
        <dbReference type="ARBA" id="ARBA00023139"/>
    </source>
</evidence>
<keyword evidence="13" id="KW-0998">Cell outer membrane</keyword>
<keyword evidence="11" id="KW-0472">Membrane</keyword>
<evidence type="ECO:0000313" key="17">
    <source>
        <dbReference type="EMBL" id="MBV6342831.1"/>
    </source>
</evidence>
<name>A0ABS6S1Z8_9BACT</name>
<evidence type="ECO:0000256" key="5">
    <source>
        <dbReference type="ARBA" id="ARBA00022597"/>
    </source>
</evidence>
<feature type="domain" description="Polysaccharide export protein N-terminal" evidence="15">
    <location>
        <begin position="70"/>
        <end position="139"/>
    </location>
</feature>
<dbReference type="Proteomes" id="UP001196980">
    <property type="component" value="Unassembled WGS sequence"/>
</dbReference>
<dbReference type="InterPro" id="IPR049712">
    <property type="entry name" value="Poly_export"/>
</dbReference>
<keyword evidence="4" id="KW-1134">Transmembrane beta strand</keyword>
<dbReference type="Gene3D" id="3.10.560.10">
    <property type="entry name" value="Outer membrane lipoprotein wza domain like"/>
    <property type="match status" value="1"/>
</dbReference>
<keyword evidence="8" id="KW-0625">Polysaccharide transport</keyword>
<evidence type="ECO:0000313" key="18">
    <source>
        <dbReference type="Proteomes" id="UP001196980"/>
    </source>
</evidence>
<evidence type="ECO:0000256" key="3">
    <source>
        <dbReference type="ARBA" id="ARBA00022448"/>
    </source>
</evidence>
<accession>A0ABS6S1Z8</accession>
<evidence type="ECO:0000256" key="11">
    <source>
        <dbReference type="ARBA" id="ARBA00023136"/>
    </source>
</evidence>
<keyword evidence="10" id="KW-0626">Porin</keyword>
<evidence type="ECO:0000259" key="15">
    <source>
        <dbReference type="Pfam" id="PF02563"/>
    </source>
</evidence>
<evidence type="ECO:0000256" key="13">
    <source>
        <dbReference type="ARBA" id="ARBA00023237"/>
    </source>
</evidence>
<evidence type="ECO:0000256" key="14">
    <source>
        <dbReference type="ARBA" id="ARBA00023288"/>
    </source>
</evidence>
<evidence type="ECO:0000256" key="8">
    <source>
        <dbReference type="ARBA" id="ARBA00023047"/>
    </source>
</evidence>
<keyword evidence="5" id="KW-0762">Sugar transport</keyword>
<evidence type="ECO:0000256" key="7">
    <source>
        <dbReference type="ARBA" id="ARBA00022729"/>
    </source>
</evidence>
<keyword evidence="12" id="KW-0564">Palmitate</keyword>
<dbReference type="EMBL" id="JABXWD010000353">
    <property type="protein sequence ID" value="MBV6342831.1"/>
    <property type="molecule type" value="Genomic_DNA"/>
</dbReference>
<evidence type="ECO:0000256" key="1">
    <source>
        <dbReference type="ARBA" id="ARBA00004571"/>
    </source>
</evidence>
<dbReference type="Pfam" id="PF22461">
    <property type="entry name" value="SLBB_2"/>
    <property type="match status" value="1"/>
</dbReference>
<dbReference type="Pfam" id="PF02563">
    <property type="entry name" value="Poly_export"/>
    <property type="match status" value="1"/>
</dbReference>
<evidence type="ECO:0000259" key="16">
    <source>
        <dbReference type="Pfam" id="PF22461"/>
    </source>
</evidence>
<feature type="domain" description="SLBB" evidence="16">
    <location>
        <begin position="147"/>
        <end position="222"/>
    </location>
</feature>
<keyword evidence="14" id="KW-0449">Lipoprotein</keyword>
<dbReference type="InterPro" id="IPR054765">
    <property type="entry name" value="SLBB_dom"/>
</dbReference>
<keyword evidence="3" id="KW-0813">Transport</keyword>
<keyword evidence="18" id="KW-1185">Reference proteome</keyword>
<dbReference type="InterPro" id="IPR003715">
    <property type="entry name" value="Poly_export_N"/>
</dbReference>
<comment type="caution">
    <text evidence="17">The sequence shown here is derived from an EMBL/GenBank/DDBJ whole genome shotgun (WGS) entry which is preliminary data.</text>
</comment>
<gene>
    <name evidence="17" type="ORF">HWQ67_14690</name>
</gene>
<dbReference type="PANTHER" id="PTHR33619:SF3">
    <property type="entry name" value="POLYSACCHARIDE EXPORT PROTEIN GFCE-RELATED"/>
    <property type="match status" value="1"/>
</dbReference>
<comment type="subcellular location">
    <subcellularLocation>
        <location evidence="1">Cell outer membrane</location>
        <topology evidence="1">Multi-pass membrane protein</topology>
    </subcellularLocation>
</comment>
<evidence type="ECO:0000256" key="2">
    <source>
        <dbReference type="ARBA" id="ARBA00009450"/>
    </source>
</evidence>
<dbReference type="PANTHER" id="PTHR33619">
    <property type="entry name" value="POLYSACCHARIDE EXPORT PROTEIN GFCE-RELATED"/>
    <property type="match status" value="1"/>
</dbReference>
<organism evidence="17 18">
    <name type="scientific">Candidatus Magnetobacterium casense</name>
    <dbReference type="NCBI Taxonomy" id="1455061"/>
    <lineage>
        <taxon>Bacteria</taxon>
        <taxon>Pseudomonadati</taxon>
        <taxon>Nitrospirota</taxon>
        <taxon>Thermodesulfovibrionia</taxon>
        <taxon>Thermodesulfovibrionales</taxon>
        <taxon>Candidatus Magnetobacteriaceae</taxon>
        <taxon>Candidatus Magnetobacterium</taxon>
    </lineage>
</organism>
<comment type="similarity">
    <text evidence="2">Belongs to the BexD/CtrA/VexA family.</text>
</comment>
<dbReference type="RefSeq" id="WP_218253444.1">
    <property type="nucleotide sequence ID" value="NZ_JABXWD010000353.1"/>
</dbReference>
<evidence type="ECO:0000256" key="4">
    <source>
        <dbReference type="ARBA" id="ARBA00022452"/>
    </source>
</evidence>
<evidence type="ECO:0000256" key="10">
    <source>
        <dbReference type="ARBA" id="ARBA00023114"/>
    </source>
</evidence>
<evidence type="ECO:0000256" key="6">
    <source>
        <dbReference type="ARBA" id="ARBA00022692"/>
    </source>
</evidence>
<keyword evidence="9" id="KW-0406">Ion transport</keyword>
<keyword evidence="7" id="KW-0732">Signal</keyword>
<sequence>MAKVFLGRWLRNISGLLHVCFSRGSVNRLTAILLLFVFGCASVQSEVAPQGQLAELVNDSQQDNNNEEISRLGPGDIIAINVYRHTDLSMASITLRPDGGFSFPLVGQVYAKGLSTKELEAKMKDMLAQYIVKPDVTINAQKLNSHKVYVLGEVARPGVIPIEDDLTLIKAIALSGGITHDAKESGVVLLRKGKIYTLNFANVRKGGYADNVRLRNGDILYVPSSGLADTTRFLSNISSILGFIIGIESGIILTPQVGDALRGKSGNSSPIAIPSK</sequence>
<reference evidence="17 18" key="1">
    <citation type="journal article" date="2020" name="J Geophys Res Biogeosci">
        <title>Magnetotaxis as an Adaptation to Enable Bacterial Shuttling of Microbial Sulfur and Sulfur Cycling Across Aquatic Oxic#Anoxic Interfaces.</title>
        <authorList>
            <person name="Li J."/>
            <person name="Liu P."/>
            <person name="Wang J."/>
            <person name="Roberts A.P."/>
            <person name="Pan Y."/>
        </authorList>
    </citation>
    <scope>NUCLEOTIDE SEQUENCE [LARGE SCALE GENOMIC DNA]</scope>
    <source>
        <strain evidence="17 18">MYR-1_YQ</strain>
    </source>
</reference>
<protein>
    <submittedName>
        <fullName evidence="17">Polysaccharide export protein</fullName>
    </submittedName>
</protein>
<proteinExistence type="inferred from homology"/>